<dbReference type="Gene3D" id="3.40.1440.10">
    <property type="entry name" value="GIY-YIG endonuclease"/>
    <property type="match status" value="1"/>
</dbReference>
<name>A0A0G0LJM9_9BACT</name>
<proteinExistence type="inferred from homology"/>
<dbReference type="InterPro" id="IPR035901">
    <property type="entry name" value="GIY-YIG_endonuc_sf"/>
</dbReference>
<organism evidence="3 4">
    <name type="scientific">Berkelbacteria bacterium GW2011_GWA2_38_9</name>
    <dbReference type="NCBI Taxonomy" id="1618334"/>
    <lineage>
        <taxon>Bacteria</taxon>
        <taxon>Candidatus Berkelbacteria</taxon>
    </lineage>
</organism>
<dbReference type="Proteomes" id="UP000033934">
    <property type="component" value="Unassembled WGS sequence"/>
</dbReference>
<dbReference type="InterPro" id="IPR000305">
    <property type="entry name" value="GIY-YIG_endonuc"/>
</dbReference>
<comment type="similarity">
    <text evidence="1">Belongs to the UPF0213 family.</text>
</comment>
<dbReference type="AlphaFoldDB" id="A0A0G0LJM9"/>
<evidence type="ECO:0000313" key="4">
    <source>
        <dbReference type="Proteomes" id="UP000033934"/>
    </source>
</evidence>
<evidence type="ECO:0000313" key="3">
    <source>
        <dbReference type="EMBL" id="KKQ88150.1"/>
    </source>
</evidence>
<comment type="caution">
    <text evidence="3">The sequence shown here is derived from an EMBL/GenBank/DDBJ whole genome shotgun (WGS) entry which is preliminary data.</text>
</comment>
<protein>
    <submittedName>
        <fullName evidence="3">GIY-YIG nuclease superfamily protein</fullName>
    </submittedName>
</protein>
<dbReference type="InterPro" id="IPR050190">
    <property type="entry name" value="UPF0213_domain"/>
</dbReference>
<dbReference type="PANTHER" id="PTHR34477">
    <property type="entry name" value="UPF0213 PROTEIN YHBQ"/>
    <property type="match status" value="1"/>
</dbReference>
<evidence type="ECO:0000259" key="2">
    <source>
        <dbReference type="PROSITE" id="PS50164"/>
    </source>
</evidence>
<reference evidence="3 4" key="1">
    <citation type="journal article" date="2015" name="Nature">
        <title>rRNA introns, odd ribosomes, and small enigmatic genomes across a large radiation of phyla.</title>
        <authorList>
            <person name="Brown C.T."/>
            <person name="Hug L.A."/>
            <person name="Thomas B.C."/>
            <person name="Sharon I."/>
            <person name="Castelle C.J."/>
            <person name="Singh A."/>
            <person name="Wilkins M.J."/>
            <person name="Williams K.H."/>
            <person name="Banfield J.F."/>
        </authorList>
    </citation>
    <scope>NUCLEOTIDE SEQUENCE [LARGE SCALE GENOMIC DNA]</scope>
</reference>
<accession>A0A0G0LJM9</accession>
<dbReference type="EMBL" id="LBVO01000039">
    <property type="protein sequence ID" value="KKQ88150.1"/>
    <property type="molecule type" value="Genomic_DNA"/>
</dbReference>
<gene>
    <name evidence="3" type="ORF">UT11_C0039G0004</name>
</gene>
<dbReference type="PROSITE" id="PS50164">
    <property type="entry name" value="GIY_YIG"/>
    <property type="match status" value="1"/>
</dbReference>
<evidence type="ECO:0000256" key="1">
    <source>
        <dbReference type="ARBA" id="ARBA00007435"/>
    </source>
</evidence>
<dbReference type="Pfam" id="PF01541">
    <property type="entry name" value="GIY-YIG"/>
    <property type="match status" value="1"/>
</dbReference>
<feature type="domain" description="GIY-YIG" evidence="2">
    <location>
        <begin position="19"/>
        <end position="95"/>
    </location>
</feature>
<dbReference type="SUPFAM" id="SSF82771">
    <property type="entry name" value="GIY-YIG endonuclease"/>
    <property type="match status" value="1"/>
</dbReference>
<dbReference type="PANTHER" id="PTHR34477:SF5">
    <property type="entry name" value="BSL5627 PROTEIN"/>
    <property type="match status" value="1"/>
</dbReference>
<sequence length="117" mass="13627">MVPQTQFIVVWGKIPLNQDMFYIYVLMGAKNRLYIGRSDNLKRRISEHENGKVWTTKRMLPIKLVFYEAFVEKSDAIRRERYLKTNQGKKGLKLIARDSLKFSPDGVIGSHVGLKIQ</sequence>